<feature type="transmembrane region" description="Helical" evidence="1">
    <location>
        <begin position="21"/>
        <end position="44"/>
    </location>
</feature>
<gene>
    <name evidence="2" type="ORF">FFLO_06212</name>
</gene>
<evidence type="ECO:0000313" key="3">
    <source>
        <dbReference type="Proteomes" id="UP000812966"/>
    </source>
</evidence>
<name>A0A8K0JFU4_9TREE</name>
<proteinExistence type="predicted"/>
<sequence length="125" mass="13495">MGDPLDISGLSNTIIKPLTCTLVLFPIGTGFAGVIPIFLMLGWWKQSGVLTTIALVMSWFAAIVSQLAFILAIISFSIAKNRLDDMDGIKGILGSGIWLSLTAAVRDKTFRDPRSVIITSIISIR</sequence>
<keyword evidence="1" id="KW-0472">Membrane</keyword>
<evidence type="ECO:0000313" key="2">
    <source>
        <dbReference type="EMBL" id="KAG7528372.1"/>
    </source>
</evidence>
<keyword evidence="1" id="KW-1133">Transmembrane helix</keyword>
<organism evidence="2 3">
    <name type="scientific">Filobasidium floriforme</name>
    <dbReference type="NCBI Taxonomy" id="5210"/>
    <lineage>
        <taxon>Eukaryota</taxon>
        <taxon>Fungi</taxon>
        <taxon>Dikarya</taxon>
        <taxon>Basidiomycota</taxon>
        <taxon>Agaricomycotina</taxon>
        <taxon>Tremellomycetes</taxon>
        <taxon>Filobasidiales</taxon>
        <taxon>Filobasidiaceae</taxon>
        <taxon>Filobasidium</taxon>
    </lineage>
</organism>
<accession>A0A8K0JFU4</accession>
<dbReference type="Proteomes" id="UP000812966">
    <property type="component" value="Unassembled WGS sequence"/>
</dbReference>
<dbReference type="InterPro" id="IPR009571">
    <property type="entry name" value="SUR7/Rim9-like_fungi"/>
</dbReference>
<dbReference type="EMBL" id="JABELV010000188">
    <property type="protein sequence ID" value="KAG7528372.1"/>
    <property type="molecule type" value="Genomic_DNA"/>
</dbReference>
<reference evidence="2" key="1">
    <citation type="submission" date="2020-04" db="EMBL/GenBank/DDBJ databases">
        <title>Analysis of mating type loci in Filobasidium floriforme.</title>
        <authorList>
            <person name="Nowrousian M."/>
        </authorList>
    </citation>
    <scope>NUCLEOTIDE SEQUENCE</scope>
    <source>
        <strain evidence="2">CBS 6242</strain>
    </source>
</reference>
<dbReference type="Pfam" id="PF06687">
    <property type="entry name" value="SUR7"/>
    <property type="match status" value="1"/>
</dbReference>
<comment type="caution">
    <text evidence="2">The sequence shown here is derived from an EMBL/GenBank/DDBJ whole genome shotgun (WGS) entry which is preliminary data.</text>
</comment>
<keyword evidence="3" id="KW-1185">Reference proteome</keyword>
<evidence type="ECO:0000256" key="1">
    <source>
        <dbReference type="SAM" id="Phobius"/>
    </source>
</evidence>
<dbReference type="GO" id="GO:0005886">
    <property type="term" value="C:plasma membrane"/>
    <property type="evidence" value="ECO:0007669"/>
    <property type="project" value="InterPro"/>
</dbReference>
<keyword evidence="1" id="KW-0812">Transmembrane</keyword>
<protein>
    <submittedName>
        <fullName evidence="2">Uncharacterized protein</fullName>
    </submittedName>
</protein>
<feature type="transmembrane region" description="Helical" evidence="1">
    <location>
        <begin position="56"/>
        <end position="79"/>
    </location>
</feature>
<dbReference type="AlphaFoldDB" id="A0A8K0JFU4"/>